<dbReference type="STRING" id="1081109.A0A167X7E1"/>
<evidence type="ECO:0000256" key="2">
    <source>
        <dbReference type="ARBA" id="ARBA00022801"/>
    </source>
</evidence>
<evidence type="ECO:0000256" key="4">
    <source>
        <dbReference type="PROSITE-ProRule" id="PRU01240"/>
    </source>
</evidence>
<dbReference type="SUPFAM" id="SSF48403">
    <property type="entry name" value="Ankyrin repeat"/>
    <property type="match status" value="1"/>
</dbReference>
<feature type="domain" description="Peptidase S8/S53" evidence="6">
    <location>
        <begin position="648"/>
        <end position="862"/>
    </location>
</feature>
<evidence type="ECO:0000256" key="1">
    <source>
        <dbReference type="ARBA" id="ARBA00022670"/>
    </source>
</evidence>
<proteinExistence type="inferred from homology"/>
<feature type="region of interest" description="Disordered" evidence="5">
    <location>
        <begin position="336"/>
        <end position="358"/>
    </location>
</feature>
<dbReference type="PROSITE" id="PS51892">
    <property type="entry name" value="SUBTILASE"/>
    <property type="match status" value="1"/>
</dbReference>
<dbReference type="InterPro" id="IPR002110">
    <property type="entry name" value="Ankyrin_rpt"/>
</dbReference>
<keyword evidence="2 4" id="KW-0378">Hydrolase</keyword>
<keyword evidence="1 4" id="KW-0645">Protease</keyword>
<keyword evidence="3 4" id="KW-0720">Serine protease</keyword>
<dbReference type="OrthoDB" id="4936624at2759"/>
<keyword evidence="8" id="KW-1185">Reference proteome</keyword>
<dbReference type="Gene3D" id="3.40.50.200">
    <property type="entry name" value="Peptidase S8/S53 domain"/>
    <property type="match status" value="1"/>
</dbReference>
<accession>A0A167X7E1</accession>
<dbReference type="InterPro" id="IPR036852">
    <property type="entry name" value="Peptidase_S8/S53_dom_sf"/>
</dbReference>
<dbReference type="Pfam" id="PF00082">
    <property type="entry name" value="Peptidase_S8"/>
    <property type="match status" value="1"/>
</dbReference>
<feature type="active site" description="Charge relay system" evidence="4">
    <location>
        <position position="690"/>
    </location>
</feature>
<dbReference type="Gene3D" id="1.25.40.20">
    <property type="entry name" value="Ankyrin repeat-containing domain"/>
    <property type="match status" value="1"/>
</dbReference>
<feature type="region of interest" description="Disordered" evidence="5">
    <location>
        <begin position="1"/>
        <end position="40"/>
    </location>
</feature>
<feature type="active site" description="Charge relay system" evidence="4">
    <location>
        <position position="851"/>
    </location>
</feature>
<evidence type="ECO:0000313" key="8">
    <source>
        <dbReference type="Proteomes" id="UP000078544"/>
    </source>
</evidence>
<comment type="caution">
    <text evidence="7">The sequence shown here is derived from an EMBL/GenBank/DDBJ whole genome shotgun (WGS) entry which is preliminary data.</text>
</comment>
<organism evidence="7 8">
    <name type="scientific">Moelleriella libera RCEF 2490</name>
    <dbReference type="NCBI Taxonomy" id="1081109"/>
    <lineage>
        <taxon>Eukaryota</taxon>
        <taxon>Fungi</taxon>
        <taxon>Dikarya</taxon>
        <taxon>Ascomycota</taxon>
        <taxon>Pezizomycotina</taxon>
        <taxon>Sordariomycetes</taxon>
        <taxon>Hypocreomycetidae</taxon>
        <taxon>Hypocreales</taxon>
        <taxon>Clavicipitaceae</taxon>
        <taxon>Moelleriella</taxon>
    </lineage>
</organism>
<comment type="similarity">
    <text evidence="4">Belongs to the peptidase S8 family.</text>
</comment>
<dbReference type="EMBL" id="AZGY01000024">
    <property type="protein sequence ID" value="KZZ89722.1"/>
    <property type="molecule type" value="Genomic_DNA"/>
</dbReference>
<evidence type="ECO:0000259" key="6">
    <source>
        <dbReference type="Pfam" id="PF00082"/>
    </source>
</evidence>
<dbReference type="GO" id="GO:0006508">
    <property type="term" value="P:proteolysis"/>
    <property type="evidence" value="ECO:0007669"/>
    <property type="project" value="UniProtKB-KW"/>
</dbReference>
<feature type="compositionally biased region" description="Acidic residues" evidence="5">
    <location>
        <begin position="29"/>
        <end position="40"/>
    </location>
</feature>
<dbReference type="AlphaFoldDB" id="A0A167X7E1"/>
<gene>
    <name evidence="7" type="ORF">AAL_07615</name>
</gene>
<dbReference type="PRINTS" id="PR00723">
    <property type="entry name" value="SUBTILISIN"/>
</dbReference>
<dbReference type="InterPro" id="IPR036770">
    <property type="entry name" value="Ankyrin_rpt-contain_sf"/>
</dbReference>
<evidence type="ECO:0000256" key="3">
    <source>
        <dbReference type="ARBA" id="ARBA00022825"/>
    </source>
</evidence>
<feature type="active site" description="Charge relay system" evidence="4">
    <location>
        <position position="654"/>
    </location>
</feature>
<feature type="compositionally biased region" description="Basic and acidic residues" evidence="5">
    <location>
        <begin position="223"/>
        <end position="267"/>
    </location>
</feature>
<protein>
    <submittedName>
        <fullName evidence="7">Peptidase S8, subtilisin-related protein</fullName>
    </submittedName>
</protein>
<feature type="compositionally biased region" description="Polar residues" evidence="5">
    <location>
        <begin position="1"/>
        <end position="10"/>
    </location>
</feature>
<dbReference type="InterPro" id="IPR000209">
    <property type="entry name" value="Peptidase_S8/S53_dom"/>
</dbReference>
<dbReference type="SUPFAM" id="SSF52743">
    <property type="entry name" value="Subtilisin-like"/>
    <property type="match status" value="1"/>
</dbReference>
<sequence>MEGPNISNGEFMTEPNGFEDAYDTNPPVDELDASENEEEDTVPRTFHILVNLSGRGKACQSGKSRDALGTIVKFLVKESRDLLLSACPGGLTALQHAIQSKNNEVVEIICNTHDNIDELFRTTIQKRGNYVHLAVQHGLDLKILLLLAEKTTPETLCAKDENDDTPLHLAVRYDHFRSGQIELVQSLVEKCDQKMTESEGTALEQENLTLNSAKQSPYVVWKQSREKARQRQEEKRQKEEREDWNDKRQDVREEPASRRANQRDQHRQRPSMKFLQPTGPPPEQRIGSYGRQRAASSFIGHDGKSMEVKPSPKPGKVDPISAKRDSNVPIRMMAERRDESAEAMSRKSLPEGRSENQGHRLASIDHGSQTPAIPGELVKEVKLVALDLSRYESTSMTQIEKVLGKSEFATTLKYVNTRDIKFNEDKQPKDNELVKRPEKTVGRRSAPSEMEQIFRWLKDKKKVRSILKIKVLDVKEPHSDEQIENALESIEDILEWDWEKLDLCSDVIVNSAPNARVVHLYWARNNAVLKSWSAQGGLKELRYLEKVIIHVREGLDTVEKAKANIDTFQKSLQGHDGRPEVEIHGLKEVVPDRNLGSAGRTARTKDQQPQEHVWIKSMDSFRQILQVAVTNSSIRNPAMKGWESRCPVKVALIDDGVDLNELDHSPVFGTNFSPGEDGGENPWYHSSSGHGTFMASQIYRACPKTELYVFKMEDVQRQGGEEGPSPTARSAARAIQAAIDKQVHMMCLSWTLKTTDVVERRELEAAIAEAKSRNILMFCSANDSGPLDDDSYPYTAAQDVAFRIGAANACGKIDPAVATQGRIHFTLPGTKVGMENVSPAKRSNDHRTGSSVATALAVGLAA</sequence>
<dbReference type="SMART" id="SM00248">
    <property type="entry name" value="ANK"/>
    <property type="match status" value="2"/>
</dbReference>
<evidence type="ECO:0000256" key="5">
    <source>
        <dbReference type="SAM" id="MobiDB-lite"/>
    </source>
</evidence>
<evidence type="ECO:0000313" key="7">
    <source>
        <dbReference type="EMBL" id="KZZ89722.1"/>
    </source>
</evidence>
<reference evidence="7 8" key="1">
    <citation type="journal article" date="2016" name="Genome Biol. Evol.">
        <title>Divergent and convergent evolution of fungal pathogenicity.</title>
        <authorList>
            <person name="Shang Y."/>
            <person name="Xiao G."/>
            <person name="Zheng P."/>
            <person name="Cen K."/>
            <person name="Zhan S."/>
            <person name="Wang C."/>
        </authorList>
    </citation>
    <scope>NUCLEOTIDE SEQUENCE [LARGE SCALE GENOMIC DNA]</scope>
    <source>
        <strain evidence="7 8">RCEF 2490</strain>
    </source>
</reference>
<name>A0A167X7E1_9HYPO</name>
<dbReference type="InterPro" id="IPR015500">
    <property type="entry name" value="Peptidase_S8_subtilisin-rel"/>
</dbReference>
<dbReference type="GO" id="GO:0004252">
    <property type="term" value="F:serine-type endopeptidase activity"/>
    <property type="evidence" value="ECO:0007669"/>
    <property type="project" value="UniProtKB-UniRule"/>
</dbReference>
<dbReference type="Pfam" id="PF00023">
    <property type="entry name" value="Ank"/>
    <property type="match status" value="1"/>
</dbReference>
<dbReference type="Proteomes" id="UP000078544">
    <property type="component" value="Unassembled WGS sequence"/>
</dbReference>
<feature type="region of interest" description="Disordered" evidence="5">
    <location>
        <begin position="217"/>
        <end position="322"/>
    </location>
</feature>